<proteinExistence type="predicted"/>
<evidence type="ECO:0000313" key="2">
    <source>
        <dbReference type="EMBL" id="KGE87633.1"/>
    </source>
</evidence>
<dbReference type="EMBL" id="JPOS01000034">
    <property type="protein sequence ID" value="KGE87633.1"/>
    <property type="molecule type" value="Genomic_DNA"/>
</dbReference>
<dbReference type="Proteomes" id="UP000029736">
    <property type="component" value="Unassembled WGS sequence"/>
</dbReference>
<dbReference type="InterPro" id="IPR011990">
    <property type="entry name" value="TPR-like_helical_dom_sf"/>
</dbReference>
<comment type="caution">
    <text evidence="2">The sequence shown here is derived from an EMBL/GenBank/DDBJ whole genome shotgun (WGS) entry which is preliminary data.</text>
</comment>
<evidence type="ECO:0000313" key="3">
    <source>
        <dbReference type="Proteomes" id="UP000029736"/>
    </source>
</evidence>
<organism evidence="2 3">
    <name type="scientific">Phaeodactylibacter xiamenensis</name>
    <dbReference type="NCBI Taxonomy" id="1524460"/>
    <lineage>
        <taxon>Bacteria</taxon>
        <taxon>Pseudomonadati</taxon>
        <taxon>Bacteroidota</taxon>
        <taxon>Saprospiria</taxon>
        <taxon>Saprospirales</taxon>
        <taxon>Haliscomenobacteraceae</taxon>
        <taxon>Phaeodactylibacter</taxon>
    </lineage>
</organism>
<dbReference type="Gene3D" id="1.25.40.10">
    <property type="entry name" value="Tetratricopeptide repeat domain"/>
    <property type="match status" value="1"/>
</dbReference>
<name>A0A098S7K6_9BACT</name>
<dbReference type="RefSeq" id="WP_044221393.1">
    <property type="nucleotide sequence ID" value="NZ_JBKAGJ010000020.1"/>
</dbReference>
<dbReference type="AlphaFoldDB" id="A0A098S7K6"/>
<accession>A0A098S7K6</accession>
<keyword evidence="3" id="KW-1185">Reference proteome</keyword>
<feature type="region of interest" description="Disordered" evidence="1">
    <location>
        <begin position="386"/>
        <end position="415"/>
    </location>
</feature>
<protein>
    <recommendedName>
        <fullName evidence="4">Tetratricopeptide repeat protein</fullName>
    </recommendedName>
</protein>
<evidence type="ECO:0000256" key="1">
    <source>
        <dbReference type="SAM" id="MobiDB-lite"/>
    </source>
</evidence>
<dbReference type="STRING" id="1524460.IX84_13895"/>
<dbReference type="PROSITE" id="PS51257">
    <property type="entry name" value="PROKAR_LIPOPROTEIN"/>
    <property type="match status" value="1"/>
</dbReference>
<dbReference type="OrthoDB" id="9769023at2"/>
<sequence length="515" mass="59192">MKYLYLLSLFILAGGLTSCASFERYRILYNDRIEAGNVEEATRLIENKRFYKKDRNEVLRYLELGALARMQGDLAKSNEYLNKADLLIEDRRASIGSQGLAVVSNPRVLPYRTEYFENIAVHYLKSLNYLQLNDVSAARVEARRTNIRLQELNDAVPEKPLKYHDDVLGHITMGLSYEMNGEWNNAFIAYRNAAELFIQEGKVQPYMGVRIPEQLKCDLVRMADQLGFANDASRYRRLLSPRCKDDVGEGGSLVLFWENGQGPVKEENIIGFDVMRRGDRSQVRFVNNSMGMEYDFGEDIYNEYNGFAGINTVRLALPIFRPREYPLYRADIKYPGGIQRMEMLEDLNVVAEQSLRDRFGRELANALIRLAAKEAVEAGLRSIKTKKKDGDEDNDGDEEQKKSKDEDKDEEEDVEYDETLGLILGTTMSIVNAATERADIRSWQTLPAEIHYQRVPLKRGANEIRVTFYNRYNQRLEEHYLRINGGGRLQVRHVITPDSRVLQPAATQNQKPVQP</sequence>
<reference evidence="2 3" key="1">
    <citation type="journal article" date="2014" name="Int. J. Syst. Evol. Microbiol.">
        <title>Phaeodactylibacter xiamenensis gen. nov., sp. nov., a member of the family Saprospiraceae isolated from the marine alga Phaeodactylum tricornutum.</title>
        <authorList>
            <person name="Chen Z.Jr."/>
            <person name="Lei X."/>
            <person name="Lai Q."/>
            <person name="Li Y."/>
            <person name="Zhang B."/>
            <person name="Zhang J."/>
            <person name="Zhang H."/>
            <person name="Yang L."/>
            <person name="Zheng W."/>
            <person name="Tian Y."/>
            <person name="Yu Z."/>
            <person name="Xu H.Jr."/>
            <person name="Zheng T."/>
        </authorList>
    </citation>
    <scope>NUCLEOTIDE SEQUENCE [LARGE SCALE GENOMIC DNA]</scope>
    <source>
        <strain evidence="2 3">KD52</strain>
    </source>
</reference>
<evidence type="ECO:0008006" key="4">
    <source>
        <dbReference type="Google" id="ProtNLM"/>
    </source>
</evidence>
<dbReference type="SUPFAM" id="SSF48452">
    <property type="entry name" value="TPR-like"/>
    <property type="match status" value="1"/>
</dbReference>
<gene>
    <name evidence="2" type="ORF">IX84_13895</name>
</gene>